<protein>
    <submittedName>
        <fullName evidence="1">Uncharacterized protein</fullName>
    </submittedName>
</protein>
<keyword evidence="2" id="KW-1185">Reference proteome</keyword>
<reference evidence="1 2" key="1">
    <citation type="journal article" date="2020" name="Cell">
        <title>Large-Scale Comparative Analyses of Tick Genomes Elucidate Their Genetic Diversity and Vector Capacities.</title>
        <authorList>
            <consortium name="Tick Genome and Microbiome Consortium (TIGMIC)"/>
            <person name="Jia N."/>
            <person name="Wang J."/>
            <person name="Shi W."/>
            <person name="Du L."/>
            <person name="Sun Y."/>
            <person name="Zhan W."/>
            <person name="Jiang J.F."/>
            <person name="Wang Q."/>
            <person name="Zhang B."/>
            <person name="Ji P."/>
            <person name="Bell-Sakyi L."/>
            <person name="Cui X.M."/>
            <person name="Yuan T.T."/>
            <person name="Jiang B.G."/>
            <person name="Yang W.F."/>
            <person name="Lam T.T."/>
            <person name="Chang Q.C."/>
            <person name="Ding S.J."/>
            <person name="Wang X.J."/>
            <person name="Zhu J.G."/>
            <person name="Ruan X.D."/>
            <person name="Zhao L."/>
            <person name="Wei J.T."/>
            <person name="Ye R.Z."/>
            <person name="Que T.C."/>
            <person name="Du C.H."/>
            <person name="Zhou Y.H."/>
            <person name="Cheng J.X."/>
            <person name="Dai P.F."/>
            <person name="Guo W.B."/>
            <person name="Han X.H."/>
            <person name="Huang E.J."/>
            <person name="Li L.F."/>
            <person name="Wei W."/>
            <person name="Gao Y.C."/>
            <person name="Liu J.Z."/>
            <person name="Shao H.Z."/>
            <person name="Wang X."/>
            <person name="Wang C.C."/>
            <person name="Yang T.C."/>
            <person name="Huo Q.B."/>
            <person name="Li W."/>
            <person name="Chen H.Y."/>
            <person name="Chen S.E."/>
            <person name="Zhou L.G."/>
            <person name="Ni X.B."/>
            <person name="Tian J.H."/>
            <person name="Sheng Y."/>
            <person name="Liu T."/>
            <person name="Pan Y.S."/>
            <person name="Xia L.Y."/>
            <person name="Li J."/>
            <person name="Zhao F."/>
            <person name="Cao W.C."/>
        </authorList>
    </citation>
    <scope>NUCLEOTIDE SEQUENCE [LARGE SCALE GENOMIC DNA]</scope>
    <source>
        <strain evidence="1">Iper-2018</strain>
    </source>
</reference>
<dbReference type="Proteomes" id="UP000805193">
    <property type="component" value="Unassembled WGS sequence"/>
</dbReference>
<proteinExistence type="predicted"/>
<evidence type="ECO:0000313" key="2">
    <source>
        <dbReference type="Proteomes" id="UP000805193"/>
    </source>
</evidence>
<sequence length="910" mass="98925">MKKWPEYPFKLLAYADDAAVVCSSTTQAKAVVQHIRNFCTASGAQMNSDKSAGAWLGGWDTKPERFLGIPEMEVISRRRGKEPVSFPTRRVARRSRRRPPPSFPREGAELNGKDVLHVGSVNFRKLVRRRDNLCKFADLSVFVKFCGSRGSEVCPGDLTTSLEEARSPASMASAAKPNGAGEVVGMDDETVEDGQDGWIRVGRRGTKTARPAEARSFGKVVDRVIRASRMPRFGVRGDTKIIVRPRGGLDLRRVSEVALAAAVKNAAGVELPAASEDLVCINGTQNVIVISCSCKERARKYVGITALKMGDTLHEARAYATVPEGCAKGVIRGIPLTHTRKQIEEALLGPRNPSLIAAERIGSSGAVIVVFEGEVVPSRVVFDSVVLRCTLYRKHYEVCRICGKVGHRADVCPTPSARRCLGCGKDPTPGHECMAKCKLCGGPHETGDRRCKNKFREPYIVRSRKWERSQIGARARSPSIPRFTGGDFPAVGRGRSSSVESRTSRSRSRSTGHQVSWAQVAAKKPSTGKGSKDNELMEKMKVMERERQELIQTNKELKAMVEALTRKVDQMEISSDASDNSPPMKRKVVGDKAIAVGIAAGKEQVQGQVDWERRFGVLEQKILARVGVSRGNTGLAELPNETMRCVKVRPIPRHMHPTRDAGRRAARAQALERLFLKSGGAVCVDAAVRDGVGVAVVTDLATGEIKTALSVRGRDVCVTEGIAISLAVSLPGVKAVLSDSMTAVRGYARGRVPPLVAKLCKPRNEVEVVWTPAHMGGNVAPDRMARELLGRAFGGAAVYAPVGYGEVLQAKREARRVYPPPHENLSREEAVLLRQLQVKCIFTPVLGRYVAPDVPVGAPGTLPEMLDAGVKDTTLEGQRRAVQKARELRDRQVRNRAPCTLTPGGAFGLP</sequence>
<comment type="caution">
    <text evidence="1">The sequence shown here is derived from an EMBL/GenBank/DDBJ whole genome shotgun (WGS) entry which is preliminary data.</text>
</comment>
<name>A0AC60NS87_IXOPE</name>
<gene>
    <name evidence="1" type="ORF">HPB47_012886</name>
</gene>
<evidence type="ECO:0000313" key="1">
    <source>
        <dbReference type="EMBL" id="KAG0410001.1"/>
    </source>
</evidence>
<accession>A0AC60NS87</accession>
<dbReference type="EMBL" id="JABSTQ010011567">
    <property type="protein sequence ID" value="KAG0410001.1"/>
    <property type="molecule type" value="Genomic_DNA"/>
</dbReference>
<organism evidence="1 2">
    <name type="scientific">Ixodes persulcatus</name>
    <name type="common">Taiga tick</name>
    <dbReference type="NCBI Taxonomy" id="34615"/>
    <lineage>
        <taxon>Eukaryota</taxon>
        <taxon>Metazoa</taxon>
        <taxon>Ecdysozoa</taxon>
        <taxon>Arthropoda</taxon>
        <taxon>Chelicerata</taxon>
        <taxon>Arachnida</taxon>
        <taxon>Acari</taxon>
        <taxon>Parasitiformes</taxon>
        <taxon>Ixodida</taxon>
        <taxon>Ixodoidea</taxon>
        <taxon>Ixodidae</taxon>
        <taxon>Ixodinae</taxon>
        <taxon>Ixodes</taxon>
    </lineage>
</organism>